<keyword evidence="2" id="KW-1185">Reference proteome</keyword>
<dbReference type="AlphaFoldDB" id="A0A5N6PYH2"/>
<proteinExistence type="predicted"/>
<reference evidence="1 2" key="1">
    <citation type="submission" date="2019-05" db="EMBL/GenBank/DDBJ databases">
        <title>Mikania micrantha, genome provides insights into the molecular mechanism of rapid growth.</title>
        <authorList>
            <person name="Liu B."/>
        </authorList>
    </citation>
    <scope>NUCLEOTIDE SEQUENCE [LARGE SCALE GENOMIC DNA]</scope>
    <source>
        <strain evidence="1">NLD-2019</strain>
        <tissue evidence="1">Leaf</tissue>
    </source>
</reference>
<gene>
    <name evidence="1" type="ORF">E3N88_00073</name>
</gene>
<organism evidence="1 2">
    <name type="scientific">Mikania micrantha</name>
    <name type="common">bitter vine</name>
    <dbReference type="NCBI Taxonomy" id="192012"/>
    <lineage>
        <taxon>Eukaryota</taxon>
        <taxon>Viridiplantae</taxon>
        <taxon>Streptophyta</taxon>
        <taxon>Embryophyta</taxon>
        <taxon>Tracheophyta</taxon>
        <taxon>Spermatophyta</taxon>
        <taxon>Magnoliopsida</taxon>
        <taxon>eudicotyledons</taxon>
        <taxon>Gunneridae</taxon>
        <taxon>Pentapetalae</taxon>
        <taxon>asterids</taxon>
        <taxon>campanulids</taxon>
        <taxon>Asterales</taxon>
        <taxon>Asteraceae</taxon>
        <taxon>Asteroideae</taxon>
        <taxon>Heliantheae alliance</taxon>
        <taxon>Eupatorieae</taxon>
        <taxon>Mikania</taxon>
    </lineage>
</organism>
<protein>
    <submittedName>
        <fullName evidence="1">Uncharacterized protein</fullName>
    </submittedName>
</protein>
<sequence>MGRKEADMLLPIVDLLPTDGRPAPIVVLCPTGLFVAVPQPHHRHHSARRPMSHRLSSSHLNVMSQNNEKPTVATIPNIDDSFRVRLDGSLGGGAPISGSSFEGSLVVARSMVVAKGF</sequence>
<name>A0A5N6PYH2_9ASTR</name>
<evidence type="ECO:0000313" key="2">
    <source>
        <dbReference type="Proteomes" id="UP000326396"/>
    </source>
</evidence>
<dbReference type="EMBL" id="SZYD01000001">
    <property type="protein sequence ID" value="KAD7476937.1"/>
    <property type="molecule type" value="Genomic_DNA"/>
</dbReference>
<dbReference type="Proteomes" id="UP000326396">
    <property type="component" value="Linkage Group LG1"/>
</dbReference>
<comment type="caution">
    <text evidence="1">The sequence shown here is derived from an EMBL/GenBank/DDBJ whole genome shotgun (WGS) entry which is preliminary data.</text>
</comment>
<evidence type="ECO:0000313" key="1">
    <source>
        <dbReference type="EMBL" id="KAD7476937.1"/>
    </source>
</evidence>
<accession>A0A5N6PYH2</accession>